<keyword evidence="2" id="KW-1185">Reference proteome</keyword>
<gene>
    <name evidence="1" type="ORF">V6W80_17080</name>
</gene>
<evidence type="ECO:0000313" key="1">
    <source>
        <dbReference type="EMBL" id="WWM65421.1"/>
    </source>
</evidence>
<dbReference type="RefSeq" id="WP_338544891.1">
    <property type="nucleotide sequence ID" value="NZ_CP145723.1"/>
</dbReference>
<protein>
    <submittedName>
        <fullName evidence="1">Uncharacterized protein</fullName>
    </submittedName>
</protein>
<organism evidence="1 2">
    <name type="scientific">Pseudomonas benzopyrenica</name>
    <dbReference type="NCBI Taxonomy" id="2993566"/>
    <lineage>
        <taxon>Bacteria</taxon>
        <taxon>Pseudomonadati</taxon>
        <taxon>Pseudomonadota</taxon>
        <taxon>Gammaproteobacteria</taxon>
        <taxon>Pseudomonadales</taxon>
        <taxon>Pseudomonadaceae</taxon>
        <taxon>Pseudomonas</taxon>
    </lineage>
</organism>
<dbReference type="Proteomes" id="UP001372714">
    <property type="component" value="Chromosome"/>
</dbReference>
<name>A0ABZ2FKR8_9PSED</name>
<proteinExistence type="predicted"/>
<accession>A0ABZ2FKR8</accession>
<reference evidence="1 2" key="1">
    <citation type="submission" date="2024-02" db="EMBL/GenBank/DDBJ databases">
        <title>The whole genome sequence of Pseudomonas benzopyrenica MLY92.</title>
        <authorList>
            <person name="Liu Y."/>
        </authorList>
    </citation>
    <scope>NUCLEOTIDE SEQUENCE [LARGE SCALE GENOMIC DNA]</scope>
    <source>
        <strain evidence="1 2">MLY92</strain>
    </source>
</reference>
<evidence type="ECO:0000313" key="2">
    <source>
        <dbReference type="Proteomes" id="UP001372714"/>
    </source>
</evidence>
<dbReference type="EMBL" id="CP145723">
    <property type="protein sequence ID" value="WWM65421.1"/>
    <property type="molecule type" value="Genomic_DNA"/>
</dbReference>
<sequence length="137" mass="14087">MSKTYTCPFAQTPRTGTAVVTAAAANITSDAPTNLSLIATAGPDGAIVTRIWAIPRGTVSASSLILFLAGADGAVRVIDSEAMPSFAGSTSAALPETQFANYSEAAPIRLAAGDKLYVGSQVANAQGICFRIEWTDF</sequence>